<dbReference type="Pfam" id="PF06488">
    <property type="entry name" value="L_lac_phage_MSP"/>
    <property type="match status" value="1"/>
</dbReference>
<reference evidence="2 3" key="1">
    <citation type="submission" date="2017-07" db="EMBL/GenBank/DDBJ databases">
        <title>The genome sequence of Paludifilum halophilum highlights mechanisms for microbial adaptation to high salt environemnts.</title>
        <authorList>
            <person name="Belbahri L."/>
        </authorList>
    </citation>
    <scope>NUCLEOTIDE SEQUENCE [LARGE SCALE GENOMIC DNA]</scope>
    <source>
        <strain evidence="2 3">DSM 102817</strain>
    </source>
</reference>
<evidence type="ECO:0000313" key="2">
    <source>
        <dbReference type="EMBL" id="OYD06089.1"/>
    </source>
</evidence>
<dbReference type="Proteomes" id="UP000215459">
    <property type="component" value="Unassembled WGS sequence"/>
</dbReference>
<protein>
    <submittedName>
        <fullName evidence="2">Phage tail protein</fullName>
    </submittedName>
</protein>
<feature type="domain" description="Phage tail tube protein N-terminal" evidence="1">
    <location>
        <begin position="5"/>
        <end position="180"/>
    </location>
</feature>
<sequence>MANKVKFGLKNVHYATFTYDEETGTITYDTPIRIPGAVELSLEPRGEMAEFYADDVLYYSAQNNQGYDGTLSIATIPEQFAIDCLGEEKDETDMVLTEKTTAKGKSFAFLFEFDGDIKAIRHVLYNCTANRPTVTSSTKTDTVEPTPDELTFVASPRPTDYAVKTKTSPDTPAAVYDAWYTAVYEGNGSGGGGVEG</sequence>
<name>A0A235B2B8_9BACL</name>
<dbReference type="NCBIfam" id="TIGR01603">
    <property type="entry name" value="maj_tail_phi13"/>
    <property type="match status" value="1"/>
</dbReference>
<gene>
    <name evidence="2" type="ORF">CHM34_18170</name>
</gene>
<dbReference type="EMBL" id="NOWF01000024">
    <property type="protein sequence ID" value="OYD06089.1"/>
    <property type="molecule type" value="Genomic_DNA"/>
</dbReference>
<dbReference type="OrthoDB" id="9780018at2"/>
<keyword evidence="3" id="KW-1185">Reference proteome</keyword>
<comment type="caution">
    <text evidence="2">The sequence shown here is derived from an EMBL/GenBank/DDBJ whole genome shotgun (WGS) entry which is preliminary data.</text>
</comment>
<dbReference type="InterPro" id="IPR006490">
    <property type="entry name" value="Maj_tail_phi13"/>
</dbReference>
<proteinExistence type="predicted"/>
<evidence type="ECO:0000259" key="1">
    <source>
        <dbReference type="Pfam" id="PF06488"/>
    </source>
</evidence>
<evidence type="ECO:0000313" key="3">
    <source>
        <dbReference type="Proteomes" id="UP000215459"/>
    </source>
</evidence>
<organism evidence="2 3">
    <name type="scientific">Paludifilum halophilum</name>
    <dbReference type="NCBI Taxonomy" id="1642702"/>
    <lineage>
        <taxon>Bacteria</taxon>
        <taxon>Bacillati</taxon>
        <taxon>Bacillota</taxon>
        <taxon>Bacilli</taxon>
        <taxon>Bacillales</taxon>
        <taxon>Thermoactinomycetaceae</taxon>
        <taxon>Paludifilum</taxon>
    </lineage>
</organism>
<dbReference type="AlphaFoldDB" id="A0A235B2B8"/>
<accession>A0A235B2B8</accession>
<dbReference type="RefSeq" id="WP_094266026.1">
    <property type="nucleotide sequence ID" value="NZ_NOWF01000024.1"/>
</dbReference>
<dbReference type="InterPro" id="IPR046764">
    <property type="entry name" value="L_lac_phage_MSP_N"/>
</dbReference>